<protein>
    <submittedName>
        <fullName evidence="2">Uncharacterized protein</fullName>
    </submittedName>
</protein>
<sequence length="206" mass="22443">MVTADGNEPVVAEGIAVTVEKEIFNGAPAVAEVTKIRVGGRKMILKRALGEEIVKEESVDEESQKITGANHSVGIGNDANALKKLLGTSQEHMNNQNDRILLKAKSMKSASLETSGKRPVDLPNTKPLCSQDSKLISSRDSSKCSSRSKKSAPQKSDHDLFQNLESQKLLEAANEIVNLMSKDYQGHQSTPPINNDEPLYQEHVKP</sequence>
<dbReference type="Proteomes" id="UP001415857">
    <property type="component" value="Unassembled WGS sequence"/>
</dbReference>
<comment type="caution">
    <text evidence="2">The sequence shown here is derived from an EMBL/GenBank/DDBJ whole genome shotgun (WGS) entry which is preliminary data.</text>
</comment>
<feature type="compositionally biased region" description="Low complexity" evidence="1">
    <location>
        <begin position="130"/>
        <end position="145"/>
    </location>
</feature>
<dbReference type="AlphaFoldDB" id="A0AAP0RIC7"/>
<feature type="region of interest" description="Disordered" evidence="1">
    <location>
        <begin position="181"/>
        <end position="206"/>
    </location>
</feature>
<dbReference type="GO" id="GO:0010082">
    <property type="term" value="P:regulation of root meristem growth"/>
    <property type="evidence" value="ECO:0007669"/>
    <property type="project" value="InterPro"/>
</dbReference>
<reference evidence="2 3" key="1">
    <citation type="journal article" date="2024" name="Plant J.">
        <title>Genome sequences and population genomics reveal climatic adaptation and genomic divergence between two closely related sweetgum species.</title>
        <authorList>
            <person name="Xu W.Q."/>
            <person name="Ren C.Q."/>
            <person name="Zhang X.Y."/>
            <person name="Comes H.P."/>
            <person name="Liu X.H."/>
            <person name="Li Y.G."/>
            <person name="Kettle C.J."/>
            <person name="Jalonen R."/>
            <person name="Gaisberger H."/>
            <person name="Ma Y.Z."/>
            <person name="Qiu Y.X."/>
        </authorList>
    </citation>
    <scope>NUCLEOTIDE SEQUENCE [LARGE SCALE GENOMIC DNA]</scope>
    <source>
        <strain evidence="2">Hangzhou</strain>
    </source>
</reference>
<dbReference type="PANTHER" id="PTHR36313:SF7">
    <property type="entry name" value="OS09G0474600 PROTEIN"/>
    <property type="match status" value="1"/>
</dbReference>
<accession>A0AAP0RIC7</accession>
<evidence type="ECO:0000256" key="1">
    <source>
        <dbReference type="SAM" id="MobiDB-lite"/>
    </source>
</evidence>
<dbReference type="PANTHER" id="PTHR36313">
    <property type="entry name" value="ROOT MERISTEM GROWTH FACTOR 2"/>
    <property type="match status" value="1"/>
</dbReference>
<name>A0AAP0RIC7_LIQFO</name>
<feature type="region of interest" description="Disordered" evidence="1">
    <location>
        <begin position="107"/>
        <end position="160"/>
    </location>
</feature>
<organism evidence="2 3">
    <name type="scientific">Liquidambar formosana</name>
    <name type="common">Formosan gum</name>
    <dbReference type="NCBI Taxonomy" id="63359"/>
    <lineage>
        <taxon>Eukaryota</taxon>
        <taxon>Viridiplantae</taxon>
        <taxon>Streptophyta</taxon>
        <taxon>Embryophyta</taxon>
        <taxon>Tracheophyta</taxon>
        <taxon>Spermatophyta</taxon>
        <taxon>Magnoliopsida</taxon>
        <taxon>eudicotyledons</taxon>
        <taxon>Gunneridae</taxon>
        <taxon>Pentapetalae</taxon>
        <taxon>Saxifragales</taxon>
        <taxon>Altingiaceae</taxon>
        <taxon>Liquidambar</taxon>
    </lineage>
</organism>
<keyword evidence="3" id="KW-1185">Reference proteome</keyword>
<dbReference type="InterPro" id="IPR038804">
    <property type="entry name" value="RGF3"/>
</dbReference>
<dbReference type="GO" id="GO:0008083">
    <property type="term" value="F:growth factor activity"/>
    <property type="evidence" value="ECO:0007669"/>
    <property type="project" value="InterPro"/>
</dbReference>
<evidence type="ECO:0000313" key="2">
    <source>
        <dbReference type="EMBL" id="KAK9278487.1"/>
    </source>
</evidence>
<gene>
    <name evidence="2" type="ORF">L1049_028053</name>
</gene>
<evidence type="ECO:0000313" key="3">
    <source>
        <dbReference type="Proteomes" id="UP001415857"/>
    </source>
</evidence>
<dbReference type="EMBL" id="JBBPBK010000009">
    <property type="protein sequence ID" value="KAK9278487.1"/>
    <property type="molecule type" value="Genomic_DNA"/>
</dbReference>
<proteinExistence type="predicted"/>